<proteinExistence type="predicted"/>
<dbReference type="EMBL" id="LR215024">
    <property type="protein sequence ID" value="VEU70323.1"/>
    <property type="molecule type" value="Genomic_DNA"/>
</dbReference>
<dbReference type="RefSeq" id="WP_129622121.1">
    <property type="nucleotide sequence ID" value="NZ_LR215024.1"/>
</dbReference>
<gene>
    <name evidence="1" type="ORF">NCTC10194_00332</name>
</gene>
<evidence type="ECO:0000313" key="1">
    <source>
        <dbReference type="EMBL" id="VEU70323.1"/>
    </source>
</evidence>
<keyword evidence="2" id="KW-1185">Reference proteome</keyword>
<accession>A0A449AV07</accession>
<dbReference type="Proteomes" id="UP000290815">
    <property type="component" value="Chromosome"/>
</dbReference>
<dbReference type="AlphaFoldDB" id="A0A449AV07"/>
<reference evidence="1 2" key="1">
    <citation type="submission" date="2019-01" db="EMBL/GenBank/DDBJ databases">
        <authorList>
            <consortium name="Pathogen Informatics"/>
        </authorList>
    </citation>
    <scope>NUCLEOTIDE SEQUENCE [LARGE SCALE GENOMIC DNA]</scope>
    <source>
        <strain evidence="1 2">NCTC10194</strain>
    </source>
</reference>
<dbReference type="KEGG" id="mgly:NCTC10194_00332"/>
<protein>
    <submittedName>
        <fullName evidence="1">Uncharacterized protein</fullName>
    </submittedName>
</protein>
<organism evidence="1 2">
    <name type="scientific">Mycoplasmopsis glycophila</name>
    <dbReference type="NCBI Taxonomy" id="171285"/>
    <lineage>
        <taxon>Bacteria</taxon>
        <taxon>Bacillati</taxon>
        <taxon>Mycoplasmatota</taxon>
        <taxon>Mycoplasmoidales</taxon>
        <taxon>Metamycoplasmataceae</taxon>
        <taxon>Mycoplasmopsis</taxon>
    </lineage>
</organism>
<name>A0A449AV07_9BACT</name>
<evidence type="ECO:0000313" key="2">
    <source>
        <dbReference type="Proteomes" id="UP000290815"/>
    </source>
</evidence>
<sequence length="595" mass="70963">MNKAIKRDSLDVIAMFHSIGKNEKITIKKHGLETKVGYHWFRSGQAIDYIARADAVLVQPNNFNQDKLNHIFLKSGKEEIEFMNTFLKKYSKDEKLTGIYEFTKDANDVSIEEAKRTLQGLDDKQRIYSMVFSPKSSLVIENRLFSKKEWVRILQKEIKTLCAKNGLDQNKIKGYMGIHVNTKTPHAHLIFFETEPAFSKKNSKEKVWFNRNYFPYKTIFEFKENTQREIDHKLYKEYQTILVKSKGSLYDFKRNFKQNVNKLNLNLEHLKLQSEIEKVALYCYSNKIKTFNRITDDDVKKSIVKIHNAIKKDHSSYRDFDWRYEQFLNSISNIQAYDKRALKELGDIFEKETKDKQTKLYNFVIQTCLNLDRKYKMEKSPYQRYLSNFYTENRIDWTKELDLPKLKDLNSFLQYKKVEIVEKLEISFKSEIDDFVQHNQIDLEDLKSFKVSWAKLKNKIKTEKCSLNQIVKTNEMNEILSYLSKYNTEFQIFETKYDEMLNAFNEKISKLTDYKAKSNGYQIQSEFVEDIQKAKALVVLSKMNSKGGKYSSTNEYNMNFLWKEKYKQTKAIREFYKQFDIDMEDVIDYVIENSW</sequence>